<dbReference type="Pfam" id="PF18044">
    <property type="entry name" value="zf-CCCH_4"/>
    <property type="match status" value="1"/>
</dbReference>
<organism evidence="7">
    <name type="scientific">Panstrongylus megistus</name>
    <dbReference type="NCBI Taxonomy" id="65343"/>
    <lineage>
        <taxon>Eukaryota</taxon>
        <taxon>Metazoa</taxon>
        <taxon>Ecdysozoa</taxon>
        <taxon>Arthropoda</taxon>
        <taxon>Hexapoda</taxon>
        <taxon>Insecta</taxon>
        <taxon>Pterygota</taxon>
        <taxon>Neoptera</taxon>
        <taxon>Paraneoptera</taxon>
        <taxon>Hemiptera</taxon>
        <taxon>Heteroptera</taxon>
        <taxon>Panheteroptera</taxon>
        <taxon>Cimicomorpha</taxon>
        <taxon>Reduviidae</taxon>
        <taxon>Triatominae</taxon>
        <taxon>Panstrongylus</taxon>
    </lineage>
</organism>
<feature type="zinc finger region" description="C3H1-type" evidence="4">
    <location>
        <begin position="80"/>
        <end position="107"/>
    </location>
</feature>
<dbReference type="SUPFAM" id="SSF90229">
    <property type="entry name" value="CCCH zinc finger"/>
    <property type="match status" value="1"/>
</dbReference>
<dbReference type="AlphaFoldDB" id="A0A069DQC7"/>
<name>A0A069DQC7_9HEMI</name>
<dbReference type="InterPro" id="IPR036855">
    <property type="entry name" value="Znf_CCCH_sf"/>
</dbReference>
<dbReference type="Gene3D" id="4.10.1000.10">
    <property type="entry name" value="Zinc finger, CCCH-type"/>
    <property type="match status" value="1"/>
</dbReference>
<keyword evidence="3 4" id="KW-0862">Zinc</keyword>
<evidence type="ECO:0000256" key="1">
    <source>
        <dbReference type="ARBA" id="ARBA00022723"/>
    </source>
</evidence>
<protein>
    <recommendedName>
        <fullName evidence="6">C3H1-type domain-containing protein</fullName>
    </recommendedName>
</protein>
<dbReference type="PROSITE" id="PS50103">
    <property type="entry name" value="ZF_C3H1"/>
    <property type="match status" value="1"/>
</dbReference>
<evidence type="ECO:0000256" key="2">
    <source>
        <dbReference type="ARBA" id="ARBA00022771"/>
    </source>
</evidence>
<dbReference type="InterPro" id="IPR000571">
    <property type="entry name" value="Znf_CCCH"/>
</dbReference>
<keyword evidence="2 4" id="KW-0863">Zinc-finger</keyword>
<keyword evidence="1 4" id="KW-0479">Metal-binding</keyword>
<feature type="domain" description="C3H1-type" evidence="6">
    <location>
        <begin position="80"/>
        <end position="107"/>
    </location>
</feature>
<sequence length="193" mass="21810">LMASLVADYGESSQESSEDSENDSHFDKSESVINERLPPPAFTNKIKNSVFVNPYLEAENAKFAVLEKHVKMVPQNNNATGSKKVCWMFKKGKCRFGKKCKFSHHMEDACLQANSLNQQDAVTKELDSNSIVSDQTKIVVDNENVINNVQENLSDEDNNSMKKRKKHLGLTQGLIPSKKVIKMYKKQKAEENK</sequence>
<reference evidence="7" key="1">
    <citation type="journal article" date="2015" name="J. Med. Entomol.">
        <title>A Deep Insight Into the Sialotranscriptome of the Chagas Disease Vector, Panstrongylus megistus (Hemiptera: Heteroptera).</title>
        <authorList>
            <person name="Ribeiro J.M."/>
            <person name="Schwarz A."/>
            <person name="Francischetti I.M."/>
        </authorList>
    </citation>
    <scope>NUCLEOTIDE SEQUENCE</scope>
    <source>
        <tissue evidence="7">Salivary glands</tissue>
    </source>
</reference>
<feature type="region of interest" description="Disordered" evidence="5">
    <location>
        <begin position="1"/>
        <end position="35"/>
    </location>
</feature>
<feature type="non-terminal residue" evidence="7">
    <location>
        <position position="1"/>
    </location>
</feature>
<evidence type="ECO:0000313" key="7">
    <source>
        <dbReference type="EMBL" id="JAC85822.1"/>
    </source>
</evidence>
<evidence type="ECO:0000256" key="5">
    <source>
        <dbReference type="SAM" id="MobiDB-lite"/>
    </source>
</evidence>
<proteinExistence type="evidence at transcript level"/>
<evidence type="ECO:0000256" key="4">
    <source>
        <dbReference type="PROSITE-ProRule" id="PRU00723"/>
    </source>
</evidence>
<accession>A0A069DQC7</accession>
<dbReference type="GO" id="GO:0008270">
    <property type="term" value="F:zinc ion binding"/>
    <property type="evidence" value="ECO:0007669"/>
    <property type="project" value="UniProtKB-KW"/>
</dbReference>
<dbReference type="InterPro" id="IPR041367">
    <property type="entry name" value="Znf-CCCH_4"/>
</dbReference>
<evidence type="ECO:0000259" key="6">
    <source>
        <dbReference type="PROSITE" id="PS50103"/>
    </source>
</evidence>
<dbReference type="EMBL" id="GBGD01003067">
    <property type="protein sequence ID" value="JAC85822.1"/>
    <property type="molecule type" value="mRNA"/>
</dbReference>
<evidence type="ECO:0000256" key="3">
    <source>
        <dbReference type="ARBA" id="ARBA00022833"/>
    </source>
</evidence>